<keyword evidence="3" id="KW-1185">Reference proteome</keyword>
<evidence type="ECO:0000313" key="2">
    <source>
        <dbReference type="EMBL" id="MCM0621922.1"/>
    </source>
</evidence>
<keyword evidence="1" id="KW-1133">Transmembrane helix</keyword>
<protein>
    <submittedName>
        <fullName evidence="2">ABC transporter permease</fullName>
    </submittedName>
</protein>
<evidence type="ECO:0000256" key="1">
    <source>
        <dbReference type="SAM" id="Phobius"/>
    </source>
</evidence>
<dbReference type="GO" id="GO:0043190">
    <property type="term" value="C:ATP-binding cassette (ABC) transporter complex"/>
    <property type="evidence" value="ECO:0007669"/>
    <property type="project" value="InterPro"/>
</dbReference>
<evidence type="ECO:0000313" key="3">
    <source>
        <dbReference type="Proteomes" id="UP001139485"/>
    </source>
</evidence>
<gene>
    <name evidence="2" type="ORF">M8330_16650</name>
</gene>
<dbReference type="Proteomes" id="UP001139485">
    <property type="component" value="Unassembled WGS sequence"/>
</dbReference>
<name>A0A9X2IG25_9ACTN</name>
<keyword evidence="1" id="KW-0472">Membrane</keyword>
<dbReference type="RefSeq" id="WP_250828241.1">
    <property type="nucleotide sequence ID" value="NZ_JAMOIL010000024.1"/>
</dbReference>
<feature type="transmembrane region" description="Helical" evidence="1">
    <location>
        <begin position="73"/>
        <end position="99"/>
    </location>
</feature>
<feature type="transmembrane region" description="Helical" evidence="1">
    <location>
        <begin position="153"/>
        <end position="177"/>
    </location>
</feature>
<dbReference type="InterPro" id="IPR000412">
    <property type="entry name" value="ABC_2_transport"/>
</dbReference>
<dbReference type="PIRSF" id="PIRSF006648">
    <property type="entry name" value="DrrB"/>
    <property type="match status" value="1"/>
</dbReference>
<organism evidence="2 3">
    <name type="scientific">Nocardioides bruguierae</name>
    <dbReference type="NCBI Taxonomy" id="2945102"/>
    <lineage>
        <taxon>Bacteria</taxon>
        <taxon>Bacillati</taxon>
        <taxon>Actinomycetota</taxon>
        <taxon>Actinomycetes</taxon>
        <taxon>Propionibacteriales</taxon>
        <taxon>Nocardioidaceae</taxon>
        <taxon>Nocardioides</taxon>
    </lineage>
</organism>
<sequence length="275" mass="28209">MTALPAPAATAVPAPAPTGRVAPLSPTLLRLELLRLLRDPVTWIFSVGLPGFLYVMLGTSTEYADVSAGHGNLAMFVMIAMAAYGAVTATVGVGGRAALERTQGWGRQLGLTPLADLTWVGTKAATGVVLASLPVLLVYGLGLALGAEGTMGAWLGSLAVVLVGASLFSLLGLAIGLGFGTDQAVAATGGVVVVLGFLGNVFYPLSGVLLDIARFSPMYGYVGLARYPLTDGWTSMGAGPAFHDSLGLLIANVSVWTVLFGLVALLLVRRARSRQ</sequence>
<reference evidence="2" key="1">
    <citation type="submission" date="2022-05" db="EMBL/GenBank/DDBJ databases">
        <authorList>
            <person name="Tuo L."/>
        </authorList>
    </citation>
    <scope>NUCLEOTIDE SEQUENCE</scope>
    <source>
        <strain evidence="2">BSK12Z-4</strain>
    </source>
</reference>
<proteinExistence type="predicted"/>
<dbReference type="EMBL" id="JAMOIL010000024">
    <property type="protein sequence ID" value="MCM0621922.1"/>
    <property type="molecule type" value="Genomic_DNA"/>
</dbReference>
<feature type="transmembrane region" description="Helical" evidence="1">
    <location>
        <begin position="246"/>
        <end position="268"/>
    </location>
</feature>
<keyword evidence="1" id="KW-0812">Transmembrane</keyword>
<dbReference type="AlphaFoldDB" id="A0A9X2IG25"/>
<accession>A0A9X2IG25</accession>
<feature type="transmembrane region" description="Helical" evidence="1">
    <location>
        <begin position="184"/>
        <end position="203"/>
    </location>
</feature>
<comment type="caution">
    <text evidence="2">The sequence shown here is derived from an EMBL/GenBank/DDBJ whole genome shotgun (WGS) entry which is preliminary data.</text>
</comment>
<feature type="transmembrane region" description="Helical" evidence="1">
    <location>
        <begin position="40"/>
        <end position="61"/>
    </location>
</feature>
<dbReference type="GO" id="GO:0140359">
    <property type="term" value="F:ABC-type transporter activity"/>
    <property type="evidence" value="ECO:0007669"/>
    <property type="project" value="InterPro"/>
</dbReference>
<feature type="transmembrane region" description="Helical" evidence="1">
    <location>
        <begin position="120"/>
        <end position="141"/>
    </location>
</feature>